<keyword evidence="4" id="KW-0249">Electron transport</keyword>
<dbReference type="Proteomes" id="UP000500806">
    <property type="component" value="Chromosome"/>
</dbReference>
<dbReference type="GO" id="GO:0020037">
    <property type="term" value="F:heme binding"/>
    <property type="evidence" value="ECO:0007669"/>
    <property type="project" value="InterPro"/>
</dbReference>
<dbReference type="PROSITE" id="PS51009">
    <property type="entry name" value="CYTCII"/>
    <property type="match status" value="1"/>
</dbReference>
<accession>A0A6M9PZ54</accession>
<dbReference type="GO" id="GO:0009055">
    <property type="term" value="F:electron transfer activity"/>
    <property type="evidence" value="ECO:0007669"/>
    <property type="project" value="InterPro"/>
</dbReference>
<dbReference type="InterPro" id="IPR010980">
    <property type="entry name" value="Cyt_c/b562"/>
</dbReference>
<feature type="binding site" description="covalent" evidence="7">
    <location>
        <position position="143"/>
    </location>
    <ligand>
        <name>heme c</name>
        <dbReference type="ChEBI" id="CHEBI:61717"/>
    </ligand>
</feature>
<feature type="signal peptide" evidence="8">
    <location>
        <begin position="1"/>
        <end position="24"/>
    </location>
</feature>
<keyword evidence="1" id="KW-0813">Transport</keyword>
<evidence type="ECO:0000256" key="6">
    <source>
        <dbReference type="PIRSR" id="PIRSR000027-1"/>
    </source>
</evidence>
<dbReference type="PRINTS" id="PR00608">
    <property type="entry name" value="CYTCHROMECII"/>
</dbReference>
<evidence type="ECO:0000256" key="2">
    <source>
        <dbReference type="ARBA" id="ARBA00022617"/>
    </source>
</evidence>
<gene>
    <name evidence="9" type="ORF">DCO16_08650</name>
</gene>
<dbReference type="AlphaFoldDB" id="A0A6M9PZ54"/>
<sequence length="150" mass="15757">MKIQQIILASTAVIIAAGSGTAFAQFKKPEDAIKYRQSAYTVMANSFSKIGAVVKGEAPYNKEDVAKNAAVVATLSTLPWQAFGPGTEGGNALPAIWSDNAKFKAASEKMQLAVANLNTVAQTGDLESIKKAFGAAGQTCKGCHDDFKKK</sequence>
<keyword evidence="10" id="KW-1185">Reference proteome</keyword>
<evidence type="ECO:0000256" key="5">
    <source>
        <dbReference type="ARBA" id="ARBA00023004"/>
    </source>
</evidence>
<keyword evidence="2 7" id="KW-0349">Heme</keyword>
<evidence type="ECO:0000256" key="3">
    <source>
        <dbReference type="ARBA" id="ARBA00022723"/>
    </source>
</evidence>
<dbReference type="Gene3D" id="1.20.120.10">
    <property type="entry name" value="Cytochrome c/b562"/>
    <property type="match status" value="1"/>
</dbReference>
<dbReference type="GO" id="GO:0022900">
    <property type="term" value="P:electron transport chain"/>
    <property type="evidence" value="ECO:0007669"/>
    <property type="project" value="InterPro"/>
</dbReference>
<evidence type="ECO:0000256" key="8">
    <source>
        <dbReference type="SAM" id="SignalP"/>
    </source>
</evidence>
<keyword evidence="3 6" id="KW-0479">Metal-binding</keyword>
<dbReference type="Pfam" id="PF01322">
    <property type="entry name" value="Cytochrom_C_2"/>
    <property type="match status" value="1"/>
</dbReference>
<dbReference type="InterPro" id="IPR002321">
    <property type="entry name" value="Cyt_c_II"/>
</dbReference>
<keyword evidence="5 6" id="KW-0408">Iron</keyword>
<proteinExistence type="predicted"/>
<evidence type="ECO:0000256" key="4">
    <source>
        <dbReference type="ARBA" id="ARBA00022982"/>
    </source>
</evidence>
<dbReference type="InterPro" id="IPR015984">
    <property type="entry name" value="Cyt_c_prime_subgr"/>
</dbReference>
<keyword evidence="8" id="KW-0732">Signal</keyword>
<evidence type="ECO:0000313" key="9">
    <source>
        <dbReference type="EMBL" id="QKM63116.1"/>
    </source>
</evidence>
<dbReference type="SUPFAM" id="SSF47175">
    <property type="entry name" value="Cytochromes"/>
    <property type="match status" value="1"/>
</dbReference>
<protein>
    <submittedName>
        <fullName evidence="9">Cytochrome C</fullName>
    </submittedName>
</protein>
<organism evidence="9 10">
    <name type="scientific">Polynucleobacter antarcticus</name>
    <dbReference type="NCBI Taxonomy" id="1743162"/>
    <lineage>
        <taxon>Bacteria</taxon>
        <taxon>Pseudomonadati</taxon>
        <taxon>Pseudomonadota</taxon>
        <taxon>Betaproteobacteria</taxon>
        <taxon>Burkholderiales</taxon>
        <taxon>Burkholderiaceae</taxon>
        <taxon>Polynucleobacter</taxon>
    </lineage>
</organism>
<comment type="PTM">
    <text evidence="7">Binds 1 heme group per subunit.</text>
</comment>
<evidence type="ECO:0000313" key="10">
    <source>
        <dbReference type="Proteomes" id="UP000500806"/>
    </source>
</evidence>
<dbReference type="GO" id="GO:0005506">
    <property type="term" value="F:iron ion binding"/>
    <property type="evidence" value="ECO:0007669"/>
    <property type="project" value="InterPro"/>
</dbReference>
<feature type="chain" id="PRO_5026862827" evidence="8">
    <location>
        <begin position="25"/>
        <end position="150"/>
    </location>
</feature>
<name>A0A6M9PZ54_9BURK</name>
<evidence type="ECO:0000256" key="1">
    <source>
        <dbReference type="ARBA" id="ARBA00022448"/>
    </source>
</evidence>
<dbReference type="InterPro" id="IPR012127">
    <property type="entry name" value="Cyt_c_prime"/>
</dbReference>
<feature type="binding site" description="covalent" evidence="7">
    <location>
        <position position="140"/>
    </location>
    <ligand>
        <name>heme c</name>
        <dbReference type="ChEBI" id="CHEBI:61717"/>
    </ligand>
</feature>
<dbReference type="EMBL" id="CP028941">
    <property type="protein sequence ID" value="QKM63116.1"/>
    <property type="molecule type" value="Genomic_DNA"/>
</dbReference>
<dbReference type="KEGG" id="pani:DCO16_08650"/>
<dbReference type="GO" id="GO:0042597">
    <property type="term" value="C:periplasmic space"/>
    <property type="evidence" value="ECO:0007669"/>
    <property type="project" value="InterPro"/>
</dbReference>
<dbReference type="RefSeq" id="WP_173943277.1">
    <property type="nucleotide sequence ID" value="NZ_CBCSCD010000001.1"/>
</dbReference>
<evidence type="ECO:0000256" key="7">
    <source>
        <dbReference type="PIRSR" id="PIRSR000027-2"/>
    </source>
</evidence>
<feature type="binding site" description="axial binding residue" evidence="6">
    <location>
        <position position="144"/>
    </location>
    <ligand>
        <name>heme c</name>
        <dbReference type="ChEBI" id="CHEBI:61717"/>
    </ligand>
    <ligandPart>
        <name>Fe</name>
        <dbReference type="ChEBI" id="CHEBI:18248"/>
    </ligandPart>
</feature>
<reference evidence="9 10" key="1">
    <citation type="submission" date="2018-04" db="EMBL/GenBank/DDBJ databases">
        <title>Polynucleobacter sp. LimPoW16 genome.</title>
        <authorList>
            <person name="Hahn M.W."/>
        </authorList>
    </citation>
    <scope>NUCLEOTIDE SEQUENCE [LARGE SCALE GENOMIC DNA]</scope>
    <source>
        <strain evidence="9 10">LimPoW16</strain>
    </source>
</reference>
<dbReference type="PIRSF" id="PIRSF000027">
    <property type="entry name" value="Cytc_c_prime"/>
    <property type="match status" value="1"/>
</dbReference>